<protein>
    <recommendedName>
        <fullName evidence="4">Secreted protein</fullName>
    </recommendedName>
</protein>
<feature type="chain" id="PRO_5034341820" description="Secreted protein" evidence="1">
    <location>
        <begin position="19"/>
        <end position="91"/>
    </location>
</feature>
<dbReference type="Proteomes" id="UP000694621">
    <property type="component" value="Unplaced"/>
</dbReference>
<name>A0A8B9KP44_ASTMX</name>
<evidence type="ECO:0000313" key="3">
    <source>
        <dbReference type="Proteomes" id="UP000694621"/>
    </source>
</evidence>
<evidence type="ECO:0008006" key="4">
    <source>
        <dbReference type="Google" id="ProtNLM"/>
    </source>
</evidence>
<reference evidence="2" key="1">
    <citation type="submission" date="2025-08" db="UniProtKB">
        <authorList>
            <consortium name="Ensembl"/>
        </authorList>
    </citation>
    <scope>IDENTIFICATION</scope>
</reference>
<keyword evidence="1" id="KW-0732">Signal</keyword>
<evidence type="ECO:0000256" key="1">
    <source>
        <dbReference type="SAM" id="SignalP"/>
    </source>
</evidence>
<dbReference type="AlphaFoldDB" id="A0A8B9KP44"/>
<organism evidence="2 3">
    <name type="scientific">Astyanax mexicanus</name>
    <name type="common">Blind cave fish</name>
    <name type="synonym">Astyanax fasciatus mexicanus</name>
    <dbReference type="NCBI Taxonomy" id="7994"/>
    <lineage>
        <taxon>Eukaryota</taxon>
        <taxon>Metazoa</taxon>
        <taxon>Chordata</taxon>
        <taxon>Craniata</taxon>
        <taxon>Vertebrata</taxon>
        <taxon>Euteleostomi</taxon>
        <taxon>Actinopterygii</taxon>
        <taxon>Neopterygii</taxon>
        <taxon>Teleostei</taxon>
        <taxon>Ostariophysi</taxon>
        <taxon>Characiformes</taxon>
        <taxon>Characoidei</taxon>
        <taxon>Acestrorhamphidae</taxon>
        <taxon>Acestrorhamphinae</taxon>
        <taxon>Astyanax</taxon>
    </lineage>
</organism>
<dbReference type="Ensembl" id="ENSAMXT00005042096.1">
    <property type="protein sequence ID" value="ENSAMXP00005038651.1"/>
    <property type="gene ID" value="ENSAMXG00005018319.1"/>
</dbReference>
<accession>A0A8B9KP44</accession>
<sequence length="91" mass="10204">MHIFCAPSLSVILYSLFSLPLRREGFTDLCASDVALASPHWLYAYLICISLNCTCRKGEEREKLLISVRSLIELWANAIVSNSKMCHLPGC</sequence>
<proteinExistence type="predicted"/>
<feature type="signal peptide" evidence="1">
    <location>
        <begin position="1"/>
        <end position="18"/>
    </location>
</feature>
<evidence type="ECO:0000313" key="2">
    <source>
        <dbReference type="Ensembl" id="ENSAMXP00005038651.1"/>
    </source>
</evidence>